<evidence type="ECO:0000256" key="4">
    <source>
        <dbReference type="ARBA" id="ARBA00023125"/>
    </source>
</evidence>
<keyword evidence="9" id="KW-1185">Reference proteome</keyword>
<evidence type="ECO:0000313" key="9">
    <source>
        <dbReference type="Proteomes" id="UP001174694"/>
    </source>
</evidence>
<dbReference type="AlphaFoldDB" id="A0AA38R4R8"/>
<evidence type="ECO:0000256" key="1">
    <source>
        <dbReference type="ARBA" id="ARBA00022723"/>
    </source>
</evidence>
<dbReference type="CDD" id="cd00067">
    <property type="entry name" value="GAL4"/>
    <property type="match status" value="1"/>
</dbReference>
<keyword evidence="4" id="KW-0238">DNA-binding</keyword>
<sequence length="513" mass="56878">MTRVKPGQRQRARAPKVRTGCRTCKVKCDEARPACRRCSSTGRMCDGYDVIAEVTSRRSPLSGARALVEHPAVAIPTLTRTSAELRSLQFYIEKTVGQLTTFFPDELWTTAVIRLAQSETGISHALVALSSYHECYISPQQCDNRDTSFALREYNLAIKDHLKATQIYPSAPISSISLVTCLIFTCIEILRSNYDAAMRLFLIGHQLIQQCLQRAEANSESESGPTSGGLDDIIRIVQPSFVRLAIQSSVLVGDVDPLIGLEAVPAFNLPSLPLEAASFESLVEAREALVFLAVDCMRASRARVTEYSMISRRLEQWTRAFDAFVVCRSATLEATAQRRGVALVRLQQRYLALKVGTANFEGVTGSSAGGVYAGPFSEMIEDAAIALGFDPAEEESWEKQLEPVQTRFHMDIGAIPILFSISARCRDPKIRRKAIALMRNASIQDGLWPSVLAAEVAERIMELEETEMSHRESLYSVSTEVRVRSIALTEIKEKGAVVQYGLYDSSRQEHISW</sequence>
<dbReference type="GO" id="GO:0003677">
    <property type="term" value="F:DNA binding"/>
    <property type="evidence" value="ECO:0007669"/>
    <property type="project" value="UniProtKB-KW"/>
</dbReference>
<reference evidence="8" key="1">
    <citation type="submission" date="2022-07" db="EMBL/GenBank/DDBJ databases">
        <title>Fungi with potential for degradation of polypropylene.</title>
        <authorList>
            <person name="Gostincar C."/>
        </authorList>
    </citation>
    <scope>NUCLEOTIDE SEQUENCE</scope>
    <source>
        <strain evidence="8">EXF-13308</strain>
    </source>
</reference>
<organism evidence="8 9">
    <name type="scientific">Pleurostoma richardsiae</name>
    <dbReference type="NCBI Taxonomy" id="41990"/>
    <lineage>
        <taxon>Eukaryota</taxon>
        <taxon>Fungi</taxon>
        <taxon>Dikarya</taxon>
        <taxon>Ascomycota</taxon>
        <taxon>Pezizomycotina</taxon>
        <taxon>Sordariomycetes</taxon>
        <taxon>Sordariomycetidae</taxon>
        <taxon>Calosphaeriales</taxon>
        <taxon>Pleurostomataceae</taxon>
        <taxon>Pleurostoma</taxon>
    </lineage>
</organism>
<keyword evidence="1" id="KW-0479">Metal-binding</keyword>
<dbReference type="SUPFAM" id="SSF57701">
    <property type="entry name" value="Zn2/Cys6 DNA-binding domain"/>
    <property type="match status" value="1"/>
</dbReference>
<evidence type="ECO:0000256" key="2">
    <source>
        <dbReference type="ARBA" id="ARBA00022833"/>
    </source>
</evidence>
<dbReference type="PANTHER" id="PTHR36206">
    <property type="entry name" value="ASPERCRYPTIN BIOSYNTHESIS CLUSTER-SPECIFIC TRANSCRIPTION REGULATOR ATNN-RELATED"/>
    <property type="match status" value="1"/>
</dbReference>
<keyword evidence="3" id="KW-0805">Transcription regulation</keyword>
<evidence type="ECO:0000256" key="6">
    <source>
        <dbReference type="ARBA" id="ARBA00023242"/>
    </source>
</evidence>
<dbReference type="GO" id="GO:0000981">
    <property type="term" value="F:DNA-binding transcription factor activity, RNA polymerase II-specific"/>
    <property type="evidence" value="ECO:0007669"/>
    <property type="project" value="InterPro"/>
</dbReference>
<dbReference type="InterPro" id="IPR036864">
    <property type="entry name" value="Zn2-C6_fun-type_DNA-bd_sf"/>
</dbReference>
<dbReference type="Pfam" id="PF11951">
    <property type="entry name" value="Fungal_trans_2"/>
    <property type="match status" value="1"/>
</dbReference>
<proteinExistence type="predicted"/>
<dbReference type="Gene3D" id="4.10.240.10">
    <property type="entry name" value="Zn(2)-C6 fungal-type DNA-binding domain"/>
    <property type="match status" value="1"/>
</dbReference>
<evidence type="ECO:0000256" key="3">
    <source>
        <dbReference type="ARBA" id="ARBA00023015"/>
    </source>
</evidence>
<name>A0AA38R4R8_9PEZI</name>
<dbReference type="EMBL" id="JANBVO010000036">
    <property type="protein sequence ID" value="KAJ9137158.1"/>
    <property type="molecule type" value="Genomic_DNA"/>
</dbReference>
<keyword evidence="6" id="KW-0539">Nucleus</keyword>
<dbReference type="InterPro" id="IPR052360">
    <property type="entry name" value="Transcr_Regulatory_Proteins"/>
</dbReference>
<evidence type="ECO:0000256" key="5">
    <source>
        <dbReference type="ARBA" id="ARBA00023163"/>
    </source>
</evidence>
<evidence type="ECO:0000313" key="8">
    <source>
        <dbReference type="EMBL" id="KAJ9137158.1"/>
    </source>
</evidence>
<evidence type="ECO:0000259" key="7">
    <source>
        <dbReference type="Pfam" id="PF00172"/>
    </source>
</evidence>
<dbReference type="Pfam" id="PF00172">
    <property type="entry name" value="Zn_clus"/>
    <property type="match status" value="1"/>
</dbReference>
<protein>
    <submittedName>
        <fullName evidence="8">C6 zinc finger domain containing protein</fullName>
    </submittedName>
</protein>
<dbReference type="Proteomes" id="UP001174694">
    <property type="component" value="Unassembled WGS sequence"/>
</dbReference>
<dbReference type="InterPro" id="IPR001138">
    <property type="entry name" value="Zn2Cys6_DnaBD"/>
</dbReference>
<keyword evidence="5" id="KW-0804">Transcription</keyword>
<dbReference type="GO" id="GO:0008270">
    <property type="term" value="F:zinc ion binding"/>
    <property type="evidence" value="ECO:0007669"/>
    <property type="project" value="InterPro"/>
</dbReference>
<dbReference type="InterPro" id="IPR021858">
    <property type="entry name" value="Fun_TF"/>
</dbReference>
<dbReference type="PANTHER" id="PTHR36206:SF12">
    <property type="entry name" value="ASPERCRYPTIN BIOSYNTHESIS CLUSTER-SPECIFIC TRANSCRIPTION REGULATOR ATNN-RELATED"/>
    <property type="match status" value="1"/>
</dbReference>
<feature type="domain" description="Zn(2)-C6 fungal-type" evidence="7">
    <location>
        <begin position="21"/>
        <end position="49"/>
    </location>
</feature>
<keyword evidence="2" id="KW-0862">Zinc</keyword>
<comment type="caution">
    <text evidence="8">The sequence shown here is derived from an EMBL/GenBank/DDBJ whole genome shotgun (WGS) entry which is preliminary data.</text>
</comment>
<gene>
    <name evidence="8" type="ORF">NKR23_g9433</name>
</gene>
<accession>A0AA38R4R8</accession>